<keyword evidence="1" id="KW-0812">Transmembrane</keyword>
<evidence type="ECO:0000313" key="2">
    <source>
        <dbReference type="EMBL" id="MDV6263476.1"/>
    </source>
</evidence>
<comment type="caution">
    <text evidence="2">The sequence shown here is derived from an EMBL/GenBank/DDBJ whole genome shotgun (WGS) entry which is preliminary data.</text>
</comment>
<reference evidence="2 3" key="1">
    <citation type="submission" date="2023-10" db="EMBL/GenBank/DDBJ databases">
        <title>Development of a sustainable strategy for remediation of hydrocarbon-contaminated territories based on the waste exchange concept.</title>
        <authorList>
            <person name="Krivoruchko A."/>
        </authorList>
    </citation>
    <scope>NUCLEOTIDE SEQUENCE [LARGE SCALE GENOMIC DNA]</scope>
    <source>
        <strain evidence="2 3">IEGM 1323</strain>
    </source>
</reference>
<proteinExistence type="predicted"/>
<keyword evidence="1" id="KW-1133">Transmembrane helix</keyword>
<feature type="transmembrane region" description="Helical" evidence="1">
    <location>
        <begin position="30"/>
        <end position="49"/>
    </location>
</feature>
<gene>
    <name evidence="2" type="ORF">R3P96_19235</name>
</gene>
<keyword evidence="3" id="KW-1185">Reference proteome</keyword>
<dbReference type="EMBL" id="JAWLJX010000006">
    <property type="protein sequence ID" value="MDV6263476.1"/>
    <property type="molecule type" value="Genomic_DNA"/>
</dbReference>
<name>A0ABU4BGY9_9NOCA</name>
<keyword evidence="1" id="KW-0472">Membrane</keyword>
<protein>
    <submittedName>
        <fullName evidence="2">Uncharacterized protein</fullName>
    </submittedName>
</protein>
<dbReference type="RefSeq" id="WP_317565612.1">
    <property type="nucleotide sequence ID" value="NZ_JAWLJX010000006.1"/>
</dbReference>
<dbReference type="Proteomes" id="UP001185755">
    <property type="component" value="Unassembled WGS sequence"/>
</dbReference>
<accession>A0ABU4BGY9</accession>
<evidence type="ECO:0000313" key="3">
    <source>
        <dbReference type="Proteomes" id="UP001185755"/>
    </source>
</evidence>
<sequence>MMSALVALVASCVVIYVGLFDDSMSTTLQVVLLLVGVLVAGAAIGYTVAKLGRLR</sequence>
<evidence type="ECO:0000256" key="1">
    <source>
        <dbReference type="SAM" id="Phobius"/>
    </source>
</evidence>
<organism evidence="2 3">
    <name type="scientific">Rhodococcoides yunnanense</name>
    <dbReference type="NCBI Taxonomy" id="278209"/>
    <lineage>
        <taxon>Bacteria</taxon>
        <taxon>Bacillati</taxon>
        <taxon>Actinomycetota</taxon>
        <taxon>Actinomycetes</taxon>
        <taxon>Mycobacteriales</taxon>
        <taxon>Nocardiaceae</taxon>
        <taxon>Rhodococcoides</taxon>
    </lineage>
</organism>